<name>A0A1J5PAK6_9ZZZZ</name>
<dbReference type="AlphaFoldDB" id="A0A1J5PAK6"/>
<accession>A0A1J5PAK6</accession>
<feature type="region of interest" description="Disordered" evidence="1">
    <location>
        <begin position="55"/>
        <end position="122"/>
    </location>
</feature>
<protein>
    <submittedName>
        <fullName evidence="2">Uncharacterized protein</fullName>
    </submittedName>
</protein>
<sequence length="168" mass="17913">MSSMLSGVCLASATAASRRRRLCAFRSLKSVGRSGSRLIPPASTMITLPAGGGPQLASRLPHCSSEEKTGSAVKGKDSTRYRTHTPAVPMRAAFDLDVRKTRTTSRDRQKPSKAGGDSKDSSQSLIPYKIRVSFDGAYREACIAVTRPGEVGMPCRVRAGWASPSPDT</sequence>
<feature type="compositionally biased region" description="Basic and acidic residues" evidence="1">
    <location>
        <begin position="94"/>
        <end position="120"/>
    </location>
</feature>
<feature type="compositionally biased region" description="Basic and acidic residues" evidence="1">
    <location>
        <begin position="64"/>
        <end position="80"/>
    </location>
</feature>
<dbReference type="EMBL" id="MLJW01005423">
    <property type="protein sequence ID" value="OIQ68250.1"/>
    <property type="molecule type" value="Genomic_DNA"/>
</dbReference>
<evidence type="ECO:0000313" key="2">
    <source>
        <dbReference type="EMBL" id="OIQ68250.1"/>
    </source>
</evidence>
<comment type="caution">
    <text evidence="2">The sequence shown here is derived from an EMBL/GenBank/DDBJ whole genome shotgun (WGS) entry which is preliminary data.</text>
</comment>
<organism evidence="2">
    <name type="scientific">mine drainage metagenome</name>
    <dbReference type="NCBI Taxonomy" id="410659"/>
    <lineage>
        <taxon>unclassified sequences</taxon>
        <taxon>metagenomes</taxon>
        <taxon>ecological metagenomes</taxon>
    </lineage>
</organism>
<evidence type="ECO:0000256" key="1">
    <source>
        <dbReference type="SAM" id="MobiDB-lite"/>
    </source>
</evidence>
<proteinExistence type="predicted"/>
<reference evidence="2" key="1">
    <citation type="submission" date="2016-10" db="EMBL/GenBank/DDBJ databases">
        <title>Sequence of Gallionella enrichment culture.</title>
        <authorList>
            <person name="Poehlein A."/>
            <person name="Muehling M."/>
            <person name="Daniel R."/>
        </authorList>
    </citation>
    <scope>NUCLEOTIDE SEQUENCE</scope>
</reference>
<gene>
    <name evidence="2" type="ORF">GALL_501600</name>
</gene>